<protein>
    <submittedName>
        <fullName evidence="7">Lysozyme inhibitor</fullName>
    </submittedName>
</protein>
<feature type="domain" description="C-type lysozyme inhibitor" evidence="6">
    <location>
        <begin position="46"/>
        <end position="105"/>
    </location>
</feature>
<comment type="caution">
    <text evidence="7">The sequence shown here is derived from an EMBL/GenBank/DDBJ whole genome shotgun (WGS) entry which is preliminary data.</text>
</comment>
<feature type="signal peptide" evidence="5">
    <location>
        <begin position="1"/>
        <end position="19"/>
    </location>
</feature>
<feature type="chain" id="PRO_5027038370" evidence="5">
    <location>
        <begin position="20"/>
        <end position="122"/>
    </location>
</feature>
<evidence type="ECO:0000256" key="5">
    <source>
        <dbReference type="SAM" id="SignalP"/>
    </source>
</evidence>
<evidence type="ECO:0000256" key="4">
    <source>
        <dbReference type="ARBA" id="ARBA00023288"/>
    </source>
</evidence>
<dbReference type="Pfam" id="PF09864">
    <property type="entry name" value="MliC"/>
    <property type="match status" value="1"/>
</dbReference>
<evidence type="ECO:0000313" key="8">
    <source>
        <dbReference type="Proteomes" id="UP000472676"/>
    </source>
</evidence>
<dbReference type="PROSITE" id="PS51257">
    <property type="entry name" value="PROKAR_LIPOPROTEIN"/>
    <property type="match status" value="1"/>
</dbReference>
<dbReference type="InterPro" id="IPR036328">
    <property type="entry name" value="MliC_sf"/>
</dbReference>
<evidence type="ECO:0000256" key="3">
    <source>
        <dbReference type="ARBA" id="ARBA00023139"/>
    </source>
</evidence>
<dbReference type="Gene3D" id="2.40.128.200">
    <property type="match status" value="1"/>
</dbReference>
<dbReference type="RefSeq" id="WP_166260086.1">
    <property type="nucleotide sequence ID" value="NZ_JAAMOW010000009.1"/>
</dbReference>
<keyword evidence="8" id="KW-1185">Reference proteome</keyword>
<keyword evidence="1 5" id="KW-0732">Signal</keyword>
<keyword evidence="4" id="KW-0449">Lipoprotein</keyword>
<dbReference type="Proteomes" id="UP000472676">
    <property type="component" value="Unassembled WGS sequence"/>
</dbReference>
<evidence type="ECO:0000259" key="6">
    <source>
        <dbReference type="Pfam" id="PF09864"/>
    </source>
</evidence>
<dbReference type="SUPFAM" id="SSF141488">
    <property type="entry name" value="YdhA-like"/>
    <property type="match status" value="1"/>
</dbReference>
<proteinExistence type="predicted"/>
<evidence type="ECO:0000313" key="7">
    <source>
        <dbReference type="EMBL" id="NGY06469.1"/>
    </source>
</evidence>
<dbReference type="EMBL" id="JAAMOW010000009">
    <property type="protein sequence ID" value="NGY06469.1"/>
    <property type="molecule type" value="Genomic_DNA"/>
</dbReference>
<gene>
    <name evidence="7" type="ORF">G7Y85_16975</name>
</gene>
<accession>A0A6M2BWZ5</accession>
<evidence type="ECO:0000256" key="2">
    <source>
        <dbReference type="ARBA" id="ARBA00023136"/>
    </source>
</evidence>
<evidence type="ECO:0000256" key="1">
    <source>
        <dbReference type="ARBA" id="ARBA00022729"/>
    </source>
</evidence>
<sequence>MIKVLLAGAVFAAALAAVACKPAAAPQNPSPAPPAAASSAAAVVPYHCDGLAFTVRFDSDHVTLQTADRRYTLPQVRAADGAKFENDQATFWSKGENALLTLAHKPYTNCRELLASEAPPGP</sequence>
<organism evidence="7 8">
    <name type="scientific">Solimonas terrae</name>
    <dbReference type="NCBI Taxonomy" id="1396819"/>
    <lineage>
        <taxon>Bacteria</taxon>
        <taxon>Pseudomonadati</taxon>
        <taxon>Pseudomonadota</taxon>
        <taxon>Gammaproteobacteria</taxon>
        <taxon>Nevskiales</taxon>
        <taxon>Nevskiaceae</taxon>
        <taxon>Solimonas</taxon>
    </lineage>
</organism>
<reference evidence="7 8" key="1">
    <citation type="journal article" date="2014" name="Int. J. Syst. Evol. Microbiol.">
        <title>Solimonas terrae sp. nov., isolated from soil.</title>
        <authorList>
            <person name="Kim S.J."/>
            <person name="Moon J.Y."/>
            <person name="Weon H.Y."/>
            <person name="Ahn J.H."/>
            <person name="Chen W.M."/>
            <person name="Kwon S.W."/>
        </authorList>
    </citation>
    <scope>NUCLEOTIDE SEQUENCE [LARGE SCALE GENOMIC DNA]</scope>
    <source>
        <strain evidence="7 8">KIS83-12</strain>
    </source>
</reference>
<keyword evidence="3" id="KW-0564">Palmitate</keyword>
<keyword evidence="2" id="KW-0472">Membrane</keyword>
<dbReference type="AlphaFoldDB" id="A0A6M2BWZ5"/>
<name>A0A6M2BWZ5_9GAMM</name>
<dbReference type="InterPro" id="IPR018660">
    <property type="entry name" value="MliC"/>
</dbReference>